<evidence type="ECO:0000313" key="1">
    <source>
        <dbReference type="EMBL" id="OUC75644.1"/>
    </source>
</evidence>
<proteinExistence type="predicted"/>
<name>A0A243Q308_9ACTN</name>
<accession>A0A243Q308</accession>
<dbReference type="EMBL" id="NGFO01000060">
    <property type="protein sequence ID" value="OUC75644.1"/>
    <property type="molecule type" value="Genomic_DNA"/>
</dbReference>
<comment type="caution">
    <text evidence="1">The sequence shown here is derived from an EMBL/GenBank/DDBJ whole genome shotgun (WGS) entry which is preliminary data.</text>
</comment>
<gene>
    <name evidence="1" type="ORF">CA982_25540</name>
</gene>
<reference evidence="1 2" key="1">
    <citation type="submission" date="2017-05" db="EMBL/GenBank/DDBJ databases">
        <title>Biotechnological potential of actinobacteria isolated from South African environments.</title>
        <authorList>
            <person name="Le Roes-Hill M."/>
            <person name="Prins A."/>
            <person name="Durrell K.A."/>
        </authorList>
    </citation>
    <scope>NUCLEOTIDE SEQUENCE [LARGE SCALE GENOMIC DNA]</scope>
    <source>
        <strain evidence="1">BS2</strain>
    </source>
</reference>
<sequence>MLAAIRWVGRSRQRRATVWHCRRSSYDLRDVAPGWFKPALATHPDRQRTEGMWIGFVYGFDGQWTRSGSDLDGGFTQLS</sequence>
<keyword evidence="2" id="KW-1185">Reference proteome</keyword>
<dbReference type="STRING" id="417102.CA982_25540"/>
<organism evidence="1 2">
    <name type="scientific">Gordonia lacunae</name>
    <dbReference type="NCBI Taxonomy" id="417102"/>
    <lineage>
        <taxon>Bacteria</taxon>
        <taxon>Bacillati</taxon>
        <taxon>Actinomycetota</taxon>
        <taxon>Actinomycetes</taxon>
        <taxon>Mycobacteriales</taxon>
        <taxon>Gordoniaceae</taxon>
        <taxon>Gordonia</taxon>
    </lineage>
</organism>
<dbReference type="Proteomes" id="UP000194632">
    <property type="component" value="Unassembled WGS sequence"/>
</dbReference>
<evidence type="ECO:0000313" key="2">
    <source>
        <dbReference type="Proteomes" id="UP000194632"/>
    </source>
</evidence>
<protein>
    <submittedName>
        <fullName evidence="1">Uncharacterized protein</fullName>
    </submittedName>
</protein>
<dbReference type="AlphaFoldDB" id="A0A243Q308"/>